<feature type="region of interest" description="Disordered" evidence="1">
    <location>
        <begin position="61"/>
        <end position="82"/>
    </location>
</feature>
<protein>
    <submittedName>
        <fullName evidence="2">Uncharacterized protein</fullName>
    </submittedName>
</protein>
<dbReference type="EMBL" id="BARS01025635">
    <property type="protein sequence ID" value="GAG06380.1"/>
    <property type="molecule type" value="Genomic_DNA"/>
</dbReference>
<organism evidence="2">
    <name type="scientific">marine sediment metagenome</name>
    <dbReference type="NCBI Taxonomy" id="412755"/>
    <lineage>
        <taxon>unclassified sequences</taxon>
        <taxon>metagenomes</taxon>
        <taxon>ecological metagenomes</taxon>
    </lineage>
</organism>
<sequence length="82" mass="9318">HTTNIFGVPSIFAYTNDPNAYETELEEIDVCNVGGIIADTIAMAILQEKRRIQALVEIRRKEKTDGKRNSDNRDEIKEKDPV</sequence>
<evidence type="ECO:0000256" key="1">
    <source>
        <dbReference type="SAM" id="MobiDB-lite"/>
    </source>
</evidence>
<comment type="caution">
    <text evidence="2">The sequence shown here is derived from an EMBL/GenBank/DDBJ whole genome shotgun (WGS) entry which is preliminary data.</text>
</comment>
<gene>
    <name evidence="2" type="ORF">S01H1_40480</name>
</gene>
<reference evidence="2" key="1">
    <citation type="journal article" date="2014" name="Front. Microbiol.">
        <title>High frequency of phylogenetically diverse reductive dehalogenase-homologous genes in deep subseafloor sedimentary metagenomes.</title>
        <authorList>
            <person name="Kawai M."/>
            <person name="Futagami T."/>
            <person name="Toyoda A."/>
            <person name="Takaki Y."/>
            <person name="Nishi S."/>
            <person name="Hori S."/>
            <person name="Arai W."/>
            <person name="Tsubouchi T."/>
            <person name="Morono Y."/>
            <person name="Uchiyama I."/>
            <person name="Ito T."/>
            <person name="Fujiyama A."/>
            <person name="Inagaki F."/>
            <person name="Takami H."/>
        </authorList>
    </citation>
    <scope>NUCLEOTIDE SEQUENCE</scope>
    <source>
        <strain evidence="2">Expedition CK06-06</strain>
    </source>
</reference>
<accession>X0UL72</accession>
<evidence type="ECO:0000313" key="2">
    <source>
        <dbReference type="EMBL" id="GAG06380.1"/>
    </source>
</evidence>
<feature type="non-terminal residue" evidence="2">
    <location>
        <position position="1"/>
    </location>
</feature>
<dbReference type="AlphaFoldDB" id="X0UL72"/>
<name>X0UL72_9ZZZZ</name>
<proteinExistence type="predicted"/>